<accession>A0A3T0E8I2</accession>
<reference evidence="1 2" key="1">
    <citation type="submission" date="2016-12" db="EMBL/GenBank/DDBJ databases">
        <title>The genome of dimorphic prosthecate Glycocaulis alkaliphilus 6b-8t, isolated from crude oil dictates its adaptability in petroleum environments.</title>
        <authorList>
            <person name="Wu X.-L."/>
            <person name="Geng S."/>
        </authorList>
    </citation>
    <scope>NUCLEOTIDE SEQUENCE [LARGE SCALE GENOMIC DNA]</scope>
    <source>
        <strain evidence="1 2">6B-8</strain>
    </source>
</reference>
<dbReference type="AlphaFoldDB" id="A0A3T0E8I2"/>
<dbReference type="RefSeq" id="WP_127565996.1">
    <property type="nucleotide sequence ID" value="NZ_BMFB01000005.1"/>
</dbReference>
<organism evidence="1 2">
    <name type="scientific">Glycocaulis alkaliphilus</name>
    <dbReference type="NCBI Taxonomy" id="1434191"/>
    <lineage>
        <taxon>Bacteria</taxon>
        <taxon>Pseudomonadati</taxon>
        <taxon>Pseudomonadota</taxon>
        <taxon>Alphaproteobacteria</taxon>
        <taxon>Maricaulales</taxon>
        <taxon>Maricaulaceae</taxon>
        <taxon>Glycocaulis</taxon>
    </lineage>
</organism>
<protein>
    <submittedName>
        <fullName evidence="1">Uncharacterized protein</fullName>
    </submittedName>
</protein>
<dbReference type="InterPro" id="IPR037401">
    <property type="entry name" value="SnoaL-like"/>
</dbReference>
<dbReference type="CDD" id="cd00531">
    <property type="entry name" value="NTF2_like"/>
    <property type="match status" value="1"/>
</dbReference>
<dbReference type="Proteomes" id="UP000286954">
    <property type="component" value="Chromosome"/>
</dbReference>
<dbReference type="EMBL" id="CP018911">
    <property type="protein sequence ID" value="AZU03632.1"/>
    <property type="molecule type" value="Genomic_DNA"/>
</dbReference>
<evidence type="ECO:0000313" key="2">
    <source>
        <dbReference type="Proteomes" id="UP000286954"/>
    </source>
</evidence>
<sequence length="176" mass="19966">MSTNHSPEVQALLDKQAITDVINLYLRAADRADIELLTSCYHDDAWEDHGGVFDGPASEYIALMAKILPRGGLMNHLSTNIHVELDGEKALAEHYILAFARMKKDGETFDTLTLARAIDRFEKRDGAWKIARRQLVWEWNHEMDHAETWGRGTMVPDISKLVRSAKKPHDPIYAKG</sequence>
<dbReference type="Gene3D" id="3.10.450.50">
    <property type="match status" value="1"/>
</dbReference>
<keyword evidence="2" id="KW-1185">Reference proteome</keyword>
<name>A0A3T0E8I2_9PROT</name>
<dbReference type="KEGG" id="gak:X907_1094"/>
<dbReference type="OrthoDB" id="7585039at2"/>
<gene>
    <name evidence="1" type="ORF">X907_1094</name>
</gene>
<dbReference type="InterPro" id="IPR032710">
    <property type="entry name" value="NTF2-like_dom_sf"/>
</dbReference>
<dbReference type="Pfam" id="PF13577">
    <property type="entry name" value="SnoaL_4"/>
    <property type="match status" value="1"/>
</dbReference>
<evidence type="ECO:0000313" key="1">
    <source>
        <dbReference type="EMBL" id="AZU03632.1"/>
    </source>
</evidence>
<proteinExistence type="predicted"/>
<dbReference type="SUPFAM" id="SSF54427">
    <property type="entry name" value="NTF2-like"/>
    <property type="match status" value="1"/>
</dbReference>